<proteinExistence type="predicted"/>
<accession>A0AAP9NKE0</accession>
<name>A0AAP9NKE0_9GAMM</name>
<dbReference type="Proteomes" id="UP000509761">
    <property type="component" value="Chromosome"/>
</dbReference>
<dbReference type="EMBL" id="CP054580">
    <property type="protein sequence ID" value="QKS23805.1"/>
    <property type="molecule type" value="Genomic_DNA"/>
</dbReference>
<sequence length="45" mass="5333">MNFYNSTHRHYCEIDLHARSLYVCILDQQGETLLHIQPNQNLCSI</sequence>
<dbReference type="AlphaFoldDB" id="A0AAP9NKE0"/>
<organism evidence="1 2">
    <name type="scientific">Vreelandella titanicae</name>
    <dbReference type="NCBI Taxonomy" id="664683"/>
    <lineage>
        <taxon>Bacteria</taxon>
        <taxon>Pseudomonadati</taxon>
        <taxon>Pseudomonadota</taxon>
        <taxon>Gammaproteobacteria</taxon>
        <taxon>Oceanospirillales</taxon>
        <taxon>Halomonadaceae</taxon>
        <taxon>Vreelandella</taxon>
    </lineage>
</organism>
<keyword evidence="2" id="KW-1185">Reference proteome</keyword>
<reference evidence="1 2" key="1">
    <citation type="submission" date="2019-12" db="EMBL/GenBank/DDBJ databases">
        <title>Genome sequencing and assembly of endphytes of Porphyra tenera.</title>
        <authorList>
            <person name="Park J.M."/>
            <person name="Shin R."/>
            <person name="Jo S.H."/>
        </authorList>
    </citation>
    <scope>NUCLEOTIDE SEQUENCE [LARGE SCALE GENOMIC DNA]</scope>
    <source>
        <strain evidence="1 2">GPM3</strain>
    </source>
</reference>
<gene>
    <name evidence="1" type="ORF">FX987_01572</name>
</gene>
<evidence type="ECO:0000313" key="1">
    <source>
        <dbReference type="EMBL" id="QKS23805.1"/>
    </source>
</evidence>
<evidence type="ECO:0000313" key="2">
    <source>
        <dbReference type="Proteomes" id="UP000509761"/>
    </source>
</evidence>
<protein>
    <submittedName>
        <fullName evidence="1">Uncharacterized protein</fullName>
    </submittedName>
</protein>